<accession>A0A225MP47</accession>
<dbReference type="AlphaFoldDB" id="A0A225MP47"/>
<dbReference type="Gene3D" id="3.40.630.30">
    <property type="match status" value="1"/>
</dbReference>
<keyword evidence="2" id="KW-0808">Transferase</keyword>
<dbReference type="RefSeq" id="WP_088603259.1">
    <property type="nucleotide sequence ID" value="NZ_NJIH01000005.1"/>
</dbReference>
<dbReference type="PROSITE" id="PS51729">
    <property type="entry name" value="GNAT_YJDJ"/>
    <property type="match status" value="1"/>
</dbReference>
<name>A0A225MP47_9BURK</name>
<protein>
    <submittedName>
        <fullName evidence="2">GNAT family N-acetyltransferase</fullName>
    </submittedName>
</protein>
<keyword evidence="3" id="KW-1185">Reference proteome</keyword>
<evidence type="ECO:0000259" key="1">
    <source>
        <dbReference type="PROSITE" id="PS51729"/>
    </source>
</evidence>
<dbReference type="PANTHER" id="PTHR31435:SF9">
    <property type="entry name" value="PROTEIN NATD1"/>
    <property type="match status" value="1"/>
</dbReference>
<dbReference type="InterPro" id="IPR045057">
    <property type="entry name" value="Gcn5-rel_NAT"/>
</dbReference>
<dbReference type="OrthoDB" id="9813275at2"/>
<feature type="domain" description="N-acetyltransferase" evidence="1">
    <location>
        <begin position="6"/>
        <end position="93"/>
    </location>
</feature>
<dbReference type="GO" id="GO:0016740">
    <property type="term" value="F:transferase activity"/>
    <property type="evidence" value="ECO:0007669"/>
    <property type="project" value="UniProtKB-KW"/>
</dbReference>
<reference evidence="3" key="1">
    <citation type="submission" date="2017-06" db="EMBL/GenBank/DDBJ databases">
        <title>Herbaspirillum phytohormonus sp. nov., isolated from the root nodule of Robinia pseudoacacia in lead-zinc mine.</title>
        <authorList>
            <person name="Fan M."/>
            <person name="Lin Y."/>
        </authorList>
    </citation>
    <scope>NUCLEOTIDE SEQUENCE [LARGE SCALE GENOMIC DNA]</scope>
    <source>
        <strain evidence="3">SC-089</strain>
    </source>
</reference>
<dbReference type="Proteomes" id="UP000214603">
    <property type="component" value="Unassembled WGS sequence"/>
</dbReference>
<dbReference type="SUPFAM" id="SSF55729">
    <property type="entry name" value="Acyl-CoA N-acyltransferases (Nat)"/>
    <property type="match status" value="1"/>
</dbReference>
<dbReference type="InterPro" id="IPR031165">
    <property type="entry name" value="GNAT_YJDJ"/>
</dbReference>
<evidence type="ECO:0000313" key="2">
    <source>
        <dbReference type="EMBL" id="OWT60559.1"/>
    </source>
</evidence>
<dbReference type="PANTHER" id="PTHR31435">
    <property type="entry name" value="PROTEIN NATD1"/>
    <property type="match status" value="1"/>
</dbReference>
<dbReference type="EMBL" id="NJIH01000005">
    <property type="protein sequence ID" value="OWT60559.1"/>
    <property type="molecule type" value="Genomic_DNA"/>
</dbReference>
<comment type="caution">
    <text evidence="2">The sequence shown here is derived from an EMBL/GenBank/DDBJ whole genome shotgun (WGS) entry which is preliminary data.</text>
</comment>
<organism evidence="2 3">
    <name type="scientific">Candidimonas nitroreducens</name>
    <dbReference type="NCBI Taxonomy" id="683354"/>
    <lineage>
        <taxon>Bacteria</taxon>
        <taxon>Pseudomonadati</taxon>
        <taxon>Pseudomonadota</taxon>
        <taxon>Betaproteobacteria</taxon>
        <taxon>Burkholderiales</taxon>
        <taxon>Alcaligenaceae</taxon>
        <taxon>Candidimonas</taxon>
    </lineage>
</organism>
<gene>
    <name evidence="2" type="ORF">CEY11_10000</name>
</gene>
<dbReference type="InterPro" id="IPR016181">
    <property type="entry name" value="Acyl_CoA_acyltransferase"/>
</dbReference>
<dbReference type="Pfam" id="PF14542">
    <property type="entry name" value="Acetyltransf_CG"/>
    <property type="match status" value="1"/>
</dbReference>
<sequence>MTRSIAHNTARHRYEYTEDGALCVLDYELRDAGAIMAIVHTGVPAAVGGRGVAADLTRAALDDARSRGLKVLPLCSYAAAWLRRHPEYQDLLSRP</sequence>
<proteinExistence type="predicted"/>
<evidence type="ECO:0000313" key="3">
    <source>
        <dbReference type="Proteomes" id="UP000214603"/>
    </source>
</evidence>